<dbReference type="RefSeq" id="WP_229933666.1">
    <property type="nucleotide sequence ID" value="NZ_CAJHOF010000031.1"/>
</dbReference>
<sequence length="121" mass="13713">MRNQPQYKFFKNWGYAVNGIKDIYKNESSFRLEIFIFTPLFLSLFFLDFGMVLSLFLIFSMILVLVCECINSAIERVVDLVSPQYHALAGAAKDAGSAAVMVCNFLCAGLWIYALVGKIYE</sequence>
<evidence type="ECO:0000256" key="5">
    <source>
        <dbReference type="ARBA" id="ARBA00017575"/>
    </source>
</evidence>
<keyword evidence="12 21" id="KW-0547">Nucleotide-binding</keyword>
<comment type="caution">
    <text evidence="21">Lacks conserved residue(s) required for the propagation of feature annotation.</text>
</comment>
<comment type="subcellular location">
    <subcellularLocation>
        <location evidence="2">Cell inner membrane</location>
        <topology evidence="2">Multi-pass membrane protein</topology>
    </subcellularLocation>
</comment>
<keyword evidence="23" id="KW-1185">Reference proteome</keyword>
<evidence type="ECO:0000256" key="14">
    <source>
        <dbReference type="ARBA" id="ARBA00022840"/>
    </source>
</evidence>
<keyword evidence="18 21" id="KW-0472">Membrane</keyword>
<dbReference type="InterPro" id="IPR033718">
    <property type="entry name" value="DAGK_prok"/>
</dbReference>
<evidence type="ECO:0000256" key="3">
    <source>
        <dbReference type="ARBA" id="ARBA00005967"/>
    </source>
</evidence>
<evidence type="ECO:0000256" key="4">
    <source>
        <dbReference type="ARBA" id="ARBA00012133"/>
    </source>
</evidence>
<protein>
    <recommendedName>
        <fullName evidence="5 21">Diacylglycerol kinase</fullName>
        <ecNumber evidence="4 21">2.7.1.107</ecNumber>
    </recommendedName>
</protein>
<evidence type="ECO:0000256" key="17">
    <source>
        <dbReference type="ARBA" id="ARBA00023098"/>
    </source>
</evidence>
<evidence type="ECO:0000256" key="20">
    <source>
        <dbReference type="ARBA" id="ARBA00023264"/>
    </source>
</evidence>
<proteinExistence type="inferred from homology"/>
<dbReference type="InterPro" id="IPR000829">
    <property type="entry name" value="DAGK"/>
</dbReference>
<comment type="caution">
    <text evidence="22">The sequence shown here is derived from an EMBL/GenBank/DDBJ whole genome shotgun (WGS) entry which is preliminary data.</text>
</comment>
<organism evidence="22 23">
    <name type="scientific">Campylobacter majalis</name>
    <dbReference type="NCBI Taxonomy" id="2790656"/>
    <lineage>
        <taxon>Bacteria</taxon>
        <taxon>Pseudomonadati</taxon>
        <taxon>Campylobacterota</taxon>
        <taxon>Epsilonproteobacteria</taxon>
        <taxon>Campylobacterales</taxon>
        <taxon>Campylobacteraceae</taxon>
        <taxon>Campylobacter</taxon>
    </lineage>
</organism>
<keyword evidence="11" id="KW-0479">Metal-binding</keyword>
<comment type="cofactor">
    <cofactor evidence="1">
        <name>Mg(2+)</name>
        <dbReference type="ChEBI" id="CHEBI:18420"/>
    </cofactor>
</comment>
<reference evidence="22 23" key="1">
    <citation type="submission" date="2020-11" db="EMBL/GenBank/DDBJ databases">
        <authorList>
            <person name="Peeters C."/>
        </authorList>
    </citation>
    <scope>NUCLEOTIDE SEQUENCE [LARGE SCALE GENOMIC DNA]</scope>
    <source>
        <strain evidence="22 23">LMG 7974</strain>
    </source>
</reference>
<evidence type="ECO:0000256" key="6">
    <source>
        <dbReference type="ARBA" id="ARBA00022475"/>
    </source>
</evidence>
<keyword evidence="16 21" id="KW-1133">Transmembrane helix</keyword>
<evidence type="ECO:0000256" key="16">
    <source>
        <dbReference type="ARBA" id="ARBA00022989"/>
    </source>
</evidence>
<evidence type="ECO:0000256" key="12">
    <source>
        <dbReference type="ARBA" id="ARBA00022741"/>
    </source>
</evidence>
<evidence type="ECO:0000256" key="13">
    <source>
        <dbReference type="ARBA" id="ARBA00022777"/>
    </source>
</evidence>
<evidence type="ECO:0000256" key="9">
    <source>
        <dbReference type="ARBA" id="ARBA00022679"/>
    </source>
</evidence>
<dbReference type="GO" id="GO:0004143">
    <property type="term" value="F:ATP-dependent diacylglycerol kinase activity"/>
    <property type="evidence" value="ECO:0007669"/>
    <property type="project" value="UniProtKB-EC"/>
</dbReference>
<evidence type="ECO:0000256" key="18">
    <source>
        <dbReference type="ARBA" id="ARBA00023136"/>
    </source>
</evidence>
<dbReference type="EMBL" id="CAJHOF010000031">
    <property type="protein sequence ID" value="CAD7289812.1"/>
    <property type="molecule type" value="Genomic_DNA"/>
</dbReference>
<keyword evidence="13 21" id="KW-0418">Kinase</keyword>
<dbReference type="InterPro" id="IPR036945">
    <property type="entry name" value="DAGK_sf"/>
</dbReference>
<dbReference type="Proteomes" id="UP000789803">
    <property type="component" value="Unassembled WGS sequence"/>
</dbReference>
<keyword evidence="7" id="KW-0444">Lipid biosynthesis</keyword>
<evidence type="ECO:0000313" key="22">
    <source>
        <dbReference type="EMBL" id="CAD7289812.1"/>
    </source>
</evidence>
<keyword evidence="9 21" id="KW-0808">Transferase</keyword>
<evidence type="ECO:0000256" key="15">
    <source>
        <dbReference type="ARBA" id="ARBA00022842"/>
    </source>
</evidence>
<dbReference type="PANTHER" id="PTHR34299:SF1">
    <property type="entry name" value="DIACYLGLYCEROL KINASE"/>
    <property type="match status" value="1"/>
</dbReference>
<feature type="transmembrane region" description="Helical" evidence="21">
    <location>
        <begin position="95"/>
        <end position="116"/>
    </location>
</feature>
<evidence type="ECO:0000256" key="8">
    <source>
        <dbReference type="ARBA" id="ARBA00022519"/>
    </source>
</evidence>
<keyword evidence="14 21" id="KW-0067">ATP-binding</keyword>
<dbReference type="CDD" id="cd14264">
    <property type="entry name" value="DAGK_IM"/>
    <property type="match status" value="1"/>
</dbReference>
<keyword evidence="15" id="KW-0460">Magnesium</keyword>
<keyword evidence="8" id="KW-0997">Cell inner membrane</keyword>
<dbReference type="PANTHER" id="PTHR34299">
    <property type="entry name" value="DIACYLGLYCEROL KINASE"/>
    <property type="match status" value="1"/>
</dbReference>
<accession>A0ABM8QAC5</accession>
<dbReference type="Pfam" id="PF01219">
    <property type="entry name" value="DAGK_prokar"/>
    <property type="match status" value="1"/>
</dbReference>
<dbReference type="EC" id="2.7.1.107" evidence="4 21"/>
<evidence type="ECO:0000313" key="23">
    <source>
        <dbReference type="Proteomes" id="UP000789803"/>
    </source>
</evidence>
<comment type="similarity">
    <text evidence="3 21">Belongs to the bacterial diacylglycerol kinase family.</text>
</comment>
<evidence type="ECO:0000256" key="10">
    <source>
        <dbReference type="ARBA" id="ARBA00022692"/>
    </source>
</evidence>
<keyword evidence="17 21" id="KW-0443">Lipid metabolism</keyword>
<evidence type="ECO:0000256" key="21">
    <source>
        <dbReference type="RuleBase" id="RU363065"/>
    </source>
</evidence>
<comment type="function">
    <text evidence="21">Catalyzes the ATP-dependent phosphorylation of sn-l,2-diacylglycerol (DAG) to phosphatidic acid. Involved in the recycling of diacylglycerol produced as a by-product during membrane-derived oligosaccharide (MDO) biosynthesis.</text>
</comment>
<keyword evidence="10 21" id="KW-0812">Transmembrane</keyword>
<keyword evidence="19" id="KW-0594">Phospholipid biosynthesis</keyword>
<evidence type="ECO:0000256" key="11">
    <source>
        <dbReference type="ARBA" id="ARBA00022723"/>
    </source>
</evidence>
<evidence type="ECO:0000256" key="2">
    <source>
        <dbReference type="ARBA" id="ARBA00004429"/>
    </source>
</evidence>
<gene>
    <name evidence="22" type="primary">dgkA</name>
    <name evidence="22" type="ORF">LMG7974_01895</name>
</gene>
<keyword evidence="20 21" id="KW-1208">Phospholipid metabolism</keyword>
<comment type="catalytic activity">
    <reaction evidence="21">
        <text>a 1,2-diacyl-sn-glycerol + ATP = a 1,2-diacyl-sn-glycero-3-phosphate + ADP + H(+)</text>
        <dbReference type="Rhea" id="RHEA:10272"/>
        <dbReference type="ChEBI" id="CHEBI:15378"/>
        <dbReference type="ChEBI" id="CHEBI:17815"/>
        <dbReference type="ChEBI" id="CHEBI:30616"/>
        <dbReference type="ChEBI" id="CHEBI:58608"/>
        <dbReference type="ChEBI" id="CHEBI:456216"/>
        <dbReference type="EC" id="2.7.1.107"/>
    </reaction>
</comment>
<evidence type="ECO:0000256" key="19">
    <source>
        <dbReference type="ARBA" id="ARBA00023209"/>
    </source>
</evidence>
<evidence type="ECO:0000256" key="1">
    <source>
        <dbReference type="ARBA" id="ARBA00001946"/>
    </source>
</evidence>
<name>A0ABM8QAC5_9BACT</name>
<keyword evidence="6" id="KW-1003">Cell membrane</keyword>
<evidence type="ECO:0000256" key="7">
    <source>
        <dbReference type="ARBA" id="ARBA00022516"/>
    </source>
</evidence>
<dbReference type="PROSITE" id="PS01069">
    <property type="entry name" value="DAGK_PROKAR"/>
    <property type="match status" value="1"/>
</dbReference>
<dbReference type="Gene3D" id="1.10.287.3610">
    <property type="match status" value="1"/>
</dbReference>